<proteinExistence type="predicted"/>
<name>A0A9Q1F8X3_SYNKA</name>
<gene>
    <name evidence="1" type="ORF">SKAU_G00209890</name>
</gene>
<reference evidence="1" key="1">
    <citation type="journal article" date="2023" name="Science">
        <title>Genome structures resolve the early diversification of teleost fishes.</title>
        <authorList>
            <person name="Parey E."/>
            <person name="Louis A."/>
            <person name="Montfort J."/>
            <person name="Bouchez O."/>
            <person name="Roques C."/>
            <person name="Iampietro C."/>
            <person name="Lluch J."/>
            <person name="Castinel A."/>
            <person name="Donnadieu C."/>
            <person name="Desvignes T."/>
            <person name="Floi Bucao C."/>
            <person name="Jouanno E."/>
            <person name="Wen M."/>
            <person name="Mejri S."/>
            <person name="Dirks R."/>
            <person name="Jansen H."/>
            <person name="Henkel C."/>
            <person name="Chen W.J."/>
            <person name="Zahm M."/>
            <person name="Cabau C."/>
            <person name="Klopp C."/>
            <person name="Thompson A.W."/>
            <person name="Robinson-Rechavi M."/>
            <person name="Braasch I."/>
            <person name="Lecointre G."/>
            <person name="Bobe J."/>
            <person name="Postlethwait J.H."/>
            <person name="Berthelot C."/>
            <person name="Roest Crollius H."/>
            <person name="Guiguen Y."/>
        </authorList>
    </citation>
    <scope>NUCLEOTIDE SEQUENCE</scope>
    <source>
        <strain evidence="1">WJC10195</strain>
    </source>
</reference>
<dbReference type="EMBL" id="JAINUF010000007">
    <property type="protein sequence ID" value="KAJ8353422.1"/>
    <property type="molecule type" value="Genomic_DNA"/>
</dbReference>
<dbReference type="AlphaFoldDB" id="A0A9Q1F8X3"/>
<evidence type="ECO:0000313" key="1">
    <source>
        <dbReference type="EMBL" id="KAJ8353422.1"/>
    </source>
</evidence>
<accession>A0A9Q1F8X3</accession>
<protein>
    <submittedName>
        <fullName evidence="1">Uncharacterized protein</fullName>
    </submittedName>
</protein>
<organism evidence="1 2">
    <name type="scientific">Synaphobranchus kaupii</name>
    <name type="common">Kaup's arrowtooth eel</name>
    <dbReference type="NCBI Taxonomy" id="118154"/>
    <lineage>
        <taxon>Eukaryota</taxon>
        <taxon>Metazoa</taxon>
        <taxon>Chordata</taxon>
        <taxon>Craniata</taxon>
        <taxon>Vertebrata</taxon>
        <taxon>Euteleostomi</taxon>
        <taxon>Actinopterygii</taxon>
        <taxon>Neopterygii</taxon>
        <taxon>Teleostei</taxon>
        <taxon>Anguilliformes</taxon>
        <taxon>Synaphobranchidae</taxon>
        <taxon>Synaphobranchus</taxon>
    </lineage>
</organism>
<comment type="caution">
    <text evidence="1">The sequence shown here is derived from an EMBL/GenBank/DDBJ whole genome shotgun (WGS) entry which is preliminary data.</text>
</comment>
<dbReference type="Proteomes" id="UP001152622">
    <property type="component" value="Chromosome 7"/>
</dbReference>
<evidence type="ECO:0000313" key="2">
    <source>
        <dbReference type="Proteomes" id="UP001152622"/>
    </source>
</evidence>
<keyword evidence="2" id="KW-1185">Reference proteome</keyword>
<sequence>MKELVMEGGRDGGYTEWQMDKAHCLEHLPVTAPSHPPRHCSAESSMEWAFWKTNTTPTPSTPPQDSLDLIFTDPMF</sequence>